<protein>
    <submittedName>
        <fullName evidence="2">Uncharacterized protein</fullName>
    </submittedName>
</protein>
<proteinExistence type="predicted"/>
<keyword evidence="1" id="KW-1133">Transmembrane helix</keyword>
<keyword evidence="1" id="KW-0472">Membrane</keyword>
<dbReference type="AlphaFoldDB" id="E0XT51"/>
<reference evidence="2" key="1">
    <citation type="journal article" date="2011" name="Environ. Microbiol.">
        <title>Time-series analyses of Monterey Bay coastal microbial picoplankton using a 'genome proxy' microarray.</title>
        <authorList>
            <person name="Rich V.I."/>
            <person name="Pham V.D."/>
            <person name="Eppley J."/>
            <person name="Shi Y."/>
            <person name="DeLong E.F."/>
        </authorList>
    </citation>
    <scope>NUCLEOTIDE SEQUENCE</scope>
</reference>
<name>E0XT51_9DELT</name>
<accession>E0XT51</accession>
<sequence>MYFTIIKLVKKSALFNFYKLKYTITSSTTAKKLFFKIIICMLILYNKIFSMTRLKLTS</sequence>
<organism evidence="2">
    <name type="scientific">uncultured delta proteobacterium HF0130_19C20</name>
    <dbReference type="NCBI Taxonomy" id="710828"/>
    <lineage>
        <taxon>Bacteria</taxon>
        <taxon>Deltaproteobacteria</taxon>
        <taxon>environmental samples</taxon>
    </lineage>
</organism>
<dbReference type="EMBL" id="GU474869">
    <property type="protein sequence ID" value="ADI17592.1"/>
    <property type="molecule type" value="Genomic_DNA"/>
</dbReference>
<feature type="transmembrane region" description="Helical" evidence="1">
    <location>
        <begin position="33"/>
        <end position="49"/>
    </location>
</feature>
<evidence type="ECO:0000256" key="1">
    <source>
        <dbReference type="SAM" id="Phobius"/>
    </source>
</evidence>
<keyword evidence="1" id="KW-0812">Transmembrane</keyword>
<evidence type="ECO:0000313" key="2">
    <source>
        <dbReference type="EMBL" id="ADI17592.1"/>
    </source>
</evidence>